<feature type="transmembrane region" description="Helical" evidence="1">
    <location>
        <begin position="6"/>
        <end position="23"/>
    </location>
</feature>
<evidence type="ECO:0000313" key="2">
    <source>
        <dbReference type="EMBL" id="MBC3864296.1"/>
    </source>
</evidence>
<keyword evidence="3" id="KW-1185">Reference proteome</keyword>
<dbReference type="InterPro" id="IPR003832">
    <property type="entry name" value="DUF212"/>
</dbReference>
<feature type="transmembrane region" description="Helical" evidence="1">
    <location>
        <begin position="62"/>
        <end position="81"/>
    </location>
</feature>
<keyword evidence="1" id="KW-0812">Transmembrane</keyword>
<dbReference type="AlphaFoldDB" id="A0A923KRQ7"/>
<dbReference type="EMBL" id="JACOFV010000028">
    <property type="protein sequence ID" value="MBC3864296.1"/>
    <property type="molecule type" value="Genomic_DNA"/>
</dbReference>
<sequence>MNCIYLITPILAWVVAGTIKLIVNCLHQRRIAFELIGYGGFPSTHSTIVSSSVAQIALQTGITSPLTGLAFTLAFIVLLDAHSLRGQIGKHAVELNCLNRKIPGSPILRERIGHSKAEIATGVLLGCLLAVIVGLSFSTGR</sequence>
<protein>
    <submittedName>
        <fullName evidence="2">Divergent PAP2 family protein</fullName>
    </submittedName>
</protein>
<reference evidence="2" key="1">
    <citation type="submission" date="2020-08" db="EMBL/GenBank/DDBJ databases">
        <title>Novel species isolated from subtropical streams in China.</title>
        <authorList>
            <person name="Lu H."/>
        </authorList>
    </citation>
    <scope>NUCLEOTIDE SEQUENCE</scope>
    <source>
        <strain evidence="2">KACC 12607</strain>
    </source>
</reference>
<dbReference type="RefSeq" id="WP_186914239.1">
    <property type="nucleotide sequence ID" value="NZ_JACOFV010000028.1"/>
</dbReference>
<gene>
    <name evidence="2" type="ORF">H8K32_19525</name>
</gene>
<keyword evidence="1" id="KW-0472">Membrane</keyword>
<dbReference type="PANTHER" id="PTHR31446">
    <property type="entry name" value="ACID PHOSPHATASE/VANADIUM-DEPENDENT HALOPEROXIDASE-RELATED PROTEIN"/>
    <property type="match status" value="1"/>
</dbReference>
<accession>A0A923KRQ7</accession>
<dbReference type="PANTHER" id="PTHR31446:SF39">
    <property type="entry name" value="ACID PHOSPHATASE_VANADIUM-DEPENDENT HALOPEROXIDASE-RELATED PROTEIN"/>
    <property type="match status" value="1"/>
</dbReference>
<feature type="transmembrane region" description="Helical" evidence="1">
    <location>
        <begin position="119"/>
        <end position="138"/>
    </location>
</feature>
<comment type="caution">
    <text evidence="2">The sequence shown here is derived from an EMBL/GenBank/DDBJ whole genome shotgun (WGS) entry which is preliminary data.</text>
</comment>
<organism evidence="2 3">
    <name type="scientific">Undibacterium jejuense</name>
    <dbReference type="NCBI Taxonomy" id="1344949"/>
    <lineage>
        <taxon>Bacteria</taxon>
        <taxon>Pseudomonadati</taxon>
        <taxon>Pseudomonadota</taxon>
        <taxon>Betaproteobacteria</taxon>
        <taxon>Burkholderiales</taxon>
        <taxon>Oxalobacteraceae</taxon>
        <taxon>Undibacterium</taxon>
    </lineage>
</organism>
<keyword evidence="1" id="KW-1133">Transmembrane helix</keyword>
<dbReference type="Proteomes" id="UP000634011">
    <property type="component" value="Unassembled WGS sequence"/>
</dbReference>
<proteinExistence type="predicted"/>
<dbReference type="Pfam" id="PF02681">
    <property type="entry name" value="DUF212"/>
    <property type="match status" value="1"/>
</dbReference>
<evidence type="ECO:0000313" key="3">
    <source>
        <dbReference type="Proteomes" id="UP000634011"/>
    </source>
</evidence>
<evidence type="ECO:0000256" key="1">
    <source>
        <dbReference type="SAM" id="Phobius"/>
    </source>
</evidence>
<name>A0A923KRQ7_9BURK</name>